<dbReference type="Gene3D" id="2.60.340.10">
    <property type="entry name" value="baseplate structural protein gp8, domain 1"/>
    <property type="match status" value="1"/>
</dbReference>
<sequence>MESALIKTTLHNSIAEGLYKEIVNRTSRYYYFLGKTISWTDDATPPFATDDLAYEMDTRRDIITTKQIVPSDVSFVVNRINWTSGNVYDMYDDKYSDRVIGVDLQSTSSGHSDASPPTITFGDCNCAGGTAWVASASVNMGDILYVGTRYYTYTALSAGTLGTVAPTHTTGTVNNLTAVTIWTASASVIANQIVFVSNRYYKVISIGTLGVTVPTHTSGVTSNLLYLGTLPNVATAHAVVASGQITSIVMDNLGYGYTTAPTVRFSGSNGTSPTVAAIIGKAASGAQKLEDSLYYVLTDDFYVYKCLDNNKRLDLPLTPNTPSTVKPYGTDPINAVRTSDGYVWKFMYAVPPALKNKFLTTTQMPVLNSLKSAFYSDGEVLQVNVTNSGAGYTYASATIEGDGYSPIDPVYIQKEVTVLNGGTGYTTPVVTVSAPFLNVTAWVSAATGTINQKISYGNNVYRVAIAGTFGSSPPVHVDGFANNGTAALEFIGETATATATAVGGVIKSINLIGRVRTARVLVGGSGYTKAPEVIISAGGGANARGSARLHNGAVIAIDISSEGVGYTSDPEIQIGTAWQEGGVVVSTTDQIFYGKYLYTVTSGGTLNPITPPTHTSGSAVNGTATLAYAGIAANAEIILRYGRGYSSTPTVTVTGGSNASLQASTVKSNATIIPIVSNGQIVDVQIVDPGIGYTNALITMYGDGSQAATLTADFSYGNLETLQSNVELLTIDGAIRAIPVVSQGFSYTGITSVTITGDGTGATVSPSDVTIVNGKVTKIKVTTPGSGYRWANITIVGNGIGATARAIISPVGGHGKNAINELFARTLVFYNTIAGEKNQGFDVSNDYRQLGIIKNPKQYSSINNYIQSIGSSCWVIGSTINPLTFTKDTDLVDVNGKRYRIVNTTSTSALLQSLDNAVPVIGTIFYKATNNLQYFTATAVTPPTFDKYSGDMLYIDNRLAFQPAKDETISLRTVIKF</sequence>
<proteinExistence type="predicted"/>
<dbReference type="EMBL" id="LR796186">
    <property type="protein sequence ID" value="CAB4125439.1"/>
    <property type="molecule type" value="Genomic_DNA"/>
</dbReference>
<accession>A0A6J5KZR7</accession>
<dbReference type="SUPFAM" id="SSF89433">
    <property type="entry name" value="Baseplate structural protein gp8"/>
    <property type="match status" value="2"/>
</dbReference>
<name>A0A6J5KZR7_9CAUD</name>
<reference evidence="1" key="1">
    <citation type="submission" date="2020-04" db="EMBL/GenBank/DDBJ databases">
        <authorList>
            <person name="Chiriac C."/>
            <person name="Salcher M."/>
            <person name="Ghai R."/>
            <person name="Kavagutti S V."/>
        </authorList>
    </citation>
    <scope>NUCLEOTIDE SEQUENCE</scope>
</reference>
<protein>
    <submittedName>
        <fullName evidence="1">Uncharacterized protein</fullName>
    </submittedName>
</protein>
<evidence type="ECO:0000313" key="1">
    <source>
        <dbReference type="EMBL" id="CAB4125439.1"/>
    </source>
</evidence>
<dbReference type="InterPro" id="IPR036327">
    <property type="entry name" value="Gp8_sf"/>
</dbReference>
<gene>
    <name evidence="1" type="ORF">UFOVP58_139</name>
</gene>
<organism evidence="1">
    <name type="scientific">uncultured Caudovirales phage</name>
    <dbReference type="NCBI Taxonomy" id="2100421"/>
    <lineage>
        <taxon>Viruses</taxon>
        <taxon>Duplodnaviria</taxon>
        <taxon>Heunggongvirae</taxon>
        <taxon>Uroviricota</taxon>
        <taxon>Caudoviricetes</taxon>
        <taxon>Peduoviridae</taxon>
        <taxon>Maltschvirus</taxon>
        <taxon>Maltschvirus maltsch</taxon>
    </lineage>
</organism>